<keyword evidence="1 5" id="KW-0378">Hydrolase</keyword>
<feature type="binding site" evidence="3">
    <location>
        <position position="121"/>
    </location>
    <ligand>
        <name>substrate</name>
    </ligand>
</feature>
<feature type="active site" description="Proton donor/acceptor" evidence="2">
    <location>
        <position position="233"/>
    </location>
</feature>
<dbReference type="PANTHER" id="PTHR47572:SF4">
    <property type="entry name" value="LACTONASE DRP35"/>
    <property type="match status" value="1"/>
</dbReference>
<dbReference type="InterPro" id="IPR051262">
    <property type="entry name" value="SMP-30/CGR1_Lactonase"/>
</dbReference>
<feature type="domain" description="SMP-30/Gluconolactonase/LRE-like region" evidence="4">
    <location>
        <begin position="33"/>
        <end position="287"/>
    </location>
</feature>
<dbReference type="PANTHER" id="PTHR47572">
    <property type="entry name" value="LIPOPROTEIN-RELATED"/>
    <property type="match status" value="1"/>
</dbReference>
<dbReference type="Gene3D" id="2.120.10.30">
    <property type="entry name" value="TolB, C-terminal domain"/>
    <property type="match status" value="1"/>
</dbReference>
<name>A0A0H5LRP8_YERIN</name>
<evidence type="ECO:0000256" key="3">
    <source>
        <dbReference type="PIRSR" id="PIRSR605511-2"/>
    </source>
</evidence>
<dbReference type="PRINTS" id="PR01790">
    <property type="entry name" value="SMP30FAMILY"/>
</dbReference>
<organism evidence="5 6">
    <name type="scientific">Yersinia intermedia</name>
    <dbReference type="NCBI Taxonomy" id="631"/>
    <lineage>
        <taxon>Bacteria</taxon>
        <taxon>Pseudomonadati</taxon>
        <taxon>Pseudomonadota</taxon>
        <taxon>Gammaproteobacteria</taxon>
        <taxon>Enterobacterales</taxon>
        <taxon>Yersiniaceae</taxon>
        <taxon>Yersinia</taxon>
    </lineage>
</organism>
<sequence length="300" mass="32835">MTSLMLAETDIRELSAVLAADSQLACLCSPAIWAEGPVWLPQENAVVFSDVKGNRMFHWHRSGELSLYRSSANFANGNARMADGSIVSCEHGRRAISRTDPQGNITLLVDRIDGKRFNSPNDIVVKSDGTLWFTDPPYGITGDDEGYKSESQVIGCYLYCFDPKDNSLNIAACDLQRPNGLAFSPDEQLLYVADMSIVDFPTQGRRQLRVYPVKDRQLGEGRFFAEVAPGFPDGFCVDHAGNVFCSCADGILVFTPQAVLLGKIPVPEQVSNCTFGGPNGDELYITAGKSLYRIRLNTCG</sequence>
<protein>
    <submittedName>
        <fullName evidence="5">Gluconolactonase</fullName>
        <ecNumber evidence="5">3.1.1.17</ecNumber>
    </submittedName>
</protein>
<evidence type="ECO:0000256" key="1">
    <source>
        <dbReference type="ARBA" id="ARBA00022801"/>
    </source>
</evidence>
<reference evidence="6" key="1">
    <citation type="submission" date="2015-03" db="EMBL/GenBank/DDBJ databases">
        <authorList>
            <consortium name="Pathogen Informatics"/>
        </authorList>
    </citation>
    <scope>NUCLEOTIDE SEQUENCE [LARGE SCALE GENOMIC DNA]</scope>
    <source>
        <strain evidence="6">R148</strain>
    </source>
</reference>
<accession>A0A0H5LRP8</accession>
<feature type="binding site" evidence="3">
    <location>
        <position position="144"/>
    </location>
    <ligand>
        <name>substrate</name>
    </ligand>
</feature>
<evidence type="ECO:0000259" key="4">
    <source>
        <dbReference type="Pfam" id="PF08450"/>
    </source>
</evidence>
<proteinExistence type="predicted"/>
<dbReference type="GO" id="GO:0004341">
    <property type="term" value="F:gluconolactonase activity"/>
    <property type="evidence" value="ECO:0007669"/>
    <property type="project" value="UniProtKB-EC"/>
</dbReference>
<dbReference type="SUPFAM" id="SSF63829">
    <property type="entry name" value="Calcium-dependent phosphotriesterase"/>
    <property type="match status" value="1"/>
</dbReference>
<dbReference type="InterPro" id="IPR013658">
    <property type="entry name" value="SGL"/>
</dbReference>
<dbReference type="InterPro" id="IPR005511">
    <property type="entry name" value="SMP-30"/>
</dbReference>
<feature type="binding site" evidence="3">
    <location>
        <position position="233"/>
    </location>
    <ligand>
        <name>a divalent metal cation</name>
        <dbReference type="ChEBI" id="CHEBI:60240"/>
    </ligand>
</feature>
<evidence type="ECO:0000256" key="2">
    <source>
        <dbReference type="PIRSR" id="PIRSR605511-1"/>
    </source>
</evidence>
<dbReference type="GO" id="GO:0046872">
    <property type="term" value="F:metal ion binding"/>
    <property type="evidence" value="ECO:0007669"/>
    <property type="project" value="UniProtKB-KW"/>
</dbReference>
<feature type="binding site" evidence="3">
    <location>
        <position position="35"/>
    </location>
    <ligand>
        <name>a divalent metal cation</name>
        <dbReference type="ChEBI" id="CHEBI:60240"/>
    </ligand>
</feature>
<feature type="binding site" evidence="3">
    <location>
        <position position="179"/>
    </location>
    <ligand>
        <name>a divalent metal cation</name>
        <dbReference type="ChEBI" id="CHEBI:60240"/>
    </ligand>
</feature>
<evidence type="ECO:0000313" key="6">
    <source>
        <dbReference type="Proteomes" id="UP000043316"/>
    </source>
</evidence>
<gene>
    <name evidence="5" type="primary">gnl</name>
    <name evidence="5" type="ORF">ERS008476_00561</name>
</gene>
<dbReference type="Pfam" id="PF08450">
    <property type="entry name" value="SGL"/>
    <property type="match status" value="1"/>
</dbReference>
<dbReference type="AlphaFoldDB" id="A0A0H5LRP8"/>
<keyword evidence="3" id="KW-0479">Metal-binding</keyword>
<keyword evidence="3" id="KW-0862">Zinc</keyword>
<evidence type="ECO:0000313" key="5">
    <source>
        <dbReference type="EMBL" id="CRY53662.1"/>
    </source>
</evidence>
<dbReference type="EMBL" id="CWJI01000001">
    <property type="protein sequence ID" value="CRY53662.1"/>
    <property type="molecule type" value="Genomic_DNA"/>
</dbReference>
<dbReference type="EC" id="3.1.1.17" evidence="5"/>
<comment type="cofactor">
    <cofactor evidence="3">
        <name>Zn(2+)</name>
        <dbReference type="ChEBI" id="CHEBI:29105"/>
    </cofactor>
    <text evidence="3">Binds 1 divalent metal cation per subunit.</text>
</comment>
<dbReference type="InterPro" id="IPR011042">
    <property type="entry name" value="6-blade_b-propeller_TolB-like"/>
</dbReference>
<dbReference type="Proteomes" id="UP000043316">
    <property type="component" value="Unassembled WGS sequence"/>
</dbReference>